<dbReference type="EMBL" id="GBXM01038999">
    <property type="protein sequence ID" value="JAH69578.1"/>
    <property type="molecule type" value="Transcribed_RNA"/>
</dbReference>
<evidence type="ECO:0000313" key="1">
    <source>
        <dbReference type="EMBL" id="JAH69578.1"/>
    </source>
</evidence>
<organism evidence="1">
    <name type="scientific">Anguilla anguilla</name>
    <name type="common">European freshwater eel</name>
    <name type="synonym">Muraena anguilla</name>
    <dbReference type="NCBI Taxonomy" id="7936"/>
    <lineage>
        <taxon>Eukaryota</taxon>
        <taxon>Metazoa</taxon>
        <taxon>Chordata</taxon>
        <taxon>Craniata</taxon>
        <taxon>Vertebrata</taxon>
        <taxon>Euteleostomi</taxon>
        <taxon>Actinopterygii</taxon>
        <taxon>Neopterygii</taxon>
        <taxon>Teleostei</taxon>
        <taxon>Anguilliformes</taxon>
        <taxon>Anguillidae</taxon>
        <taxon>Anguilla</taxon>
    </lineage>
</organism>
<sequence length="37" mass="4352">MWISVVRPSRGCWGWRGNRFIRAVQAGPQCTWRTTCQ</sequence>
<accession>A0A0E9UX71</accession>
<dbReference type="AlphaFoldDB" id="A0A0E9UX71"/>
<proteinExistence type="predicted"/>
<reference evidence="1" key="2">
    <citation type="journal article" date="2015" name="Fish Shellfish Immunol.">
        <title>Early steps in the European eel (Anguilla anguilla)-Vibrio vulnificus interaction in the gills: Role of the RtxA13 toxin.</title>
        <authorList>
            <person name="Callol A."/>
            <person name="Pajuelo D."/>
            <person name="Ebbesson L."/>
            <person name="Teles M."/>
            <person name="MacKenzie S."/>
            <person name="Amaro C."/>
        </authorList>
    </citation>
    <scope>NUCLEOTIDE SEQUENCE</scope>
</reference>
<name>A0A0E9UX71_ANGAN</name>
<protein>
    <submittedName>
        <fullName evidence="1">Uncharacterized protein</fullName>
    </submittedName>
</protein>
<reference evidence="1" key="1">
    <citation type="submission" date="2014-11" db="EMBL/GenBank/DDBJ databases">
        <authorList>
            <person name="Amaro Gonzalez C."/>
        </authorList>
    </citation>
    <scope>NUCLEOTIDE SEQUENCE</scope>
</reference>